<protein>
    <submittedName>
        <fullName evidence="2">Uncharacterized protein</fullName>
    </submittedName>
</protein>
<feature type="compositionally biased region" description="Low complexity" evidence="1">
    <location>
        <begin position="96"/>
        <end position="106"/>
    </location>
</feature>
<feature type="compositionally biased region" description="Basic and acidic residues" evidence="1">
    <location>
        <begin position="108"/>
        <end position="125"/>
    </location>
</feature>
<dbReference type="EMBL" id="ASPP01004462">
    <property type="protein sequence ID" value="ETO32137.1"/>
    <property type="molecule type" value="Genomic_DNA"/>
</dbReference>
<organism evidence="2 3">
    <name type="scientific">Reticulomyxa filosa</name>
    <dbReference type="NCBI Taxonomy" id="46433"/>
    <lineage>
        <taxon>Eukaryota</taxon>
        <taxon>Sar</taxon>
        <taxon>Rhizaria</taxon>
        <taxon>Retaria</taxon>
        <taxon>Foraminifera</taxon>
        <taxon>Monothalamids</taxon>
        <taxon>Reticulomyxidae</taxon>
        <taxon>Reticulomyxa</taxon>
    </lineage>
</organism>
<gene>
    <name evidence="2" type="ORF">RFI_04980</name>
</gene>
<evidence type="ECO:0000313" key="3">
    <source>
        <dbReference type="Proteomes" id="UP000023152"/>
    </source>
</evidence>
<feature type="region of interest" description="Disordered" evidence="1">
    <location>
        <begin position="1"/>
        <end position="125"/>
    </location>
</feature>
<feature type="compositionally biased region" description="Basic and acidic residues" evidence="1">
    <location>
        <begin position="16"/>
        <end position="52"/>
    </location>
</feature>
<name>X6P3J0_RETFI</name>
<dbReference type="Proteomes" id="UP000023152">
    <property type="component" value="Unassembled WGS sequence"/>
</dbReference>
<dbReference type="AlphaFoldDB" id="X6P3J0"/>
<proteinExistence type="predicted"/>
<reference evidence="2 3" key="1">
    <citation type="journal article" date="2013" name="Curr. Biol.">
        <title>The Genome of the Foraminiferan Reticulomyxa filosa.</title>
        <authorList>
            <person name="Glockner G."/>
            <person name="Hulsmann N."/>
            <person name="Schleicher M."/>
            <person name="Noegel A.A."/>
            <person name="Eichinger L."/>
            <person name="Gallinger C."/>
            <person name="Pawlowski J."/>
            <person name="Sierra R."/>
            <person name="Euteneuer U."/>
            <person name="Pillet L."/>
            <person name="Moustafa A."/>
            <person name="Platzer M."/>
            <person name="Groth M."/>
            <person name="Szafranski K."/>
            <person name="Schliwa M."/>
        </authorList>
    </citation>
    <scope>NUCLEOTIDE SEQUENCE [LARGE SCALE GENOMIC DNA]</scope>
</reference>
<keyword evidence="3" id="KW-1185">Reference proteome</keyword>
<accession>X6P3J0</accession>
<evidence type="ECO:0000313" key="2">
    <source>
        <dbReference type="EMBL" id="ETO32137.1"/>
    </source>
</evidence>
<sequence>MNMKKKEEEEEEEESFHEHLPPLERELSEDRLWPPNFESEKNGGDKTMDEVTRMAPAKHFTPNAKWPQVDAGEEHTINFTRDLLSNPCELQHDNDNNNNNNSSSNDNDLDHDNVIVDWDKVSKNG</sequence>
<evidence type="ECO:0000256" key="1">
    <source>
        <dbReference type="SAM" id="MobiDB-lite"/>
    </source>
</evidence>
<comment type="caution">
    <text evidence="2">The sequence shown here is derived from an EMBL/GenBank/DDBJ whole genome shotgun (WGS) entry which is preliminary data.</text>
</comment>